<protein>
    <submittedName>
        <fullName evidence="3">Uncharacterized protein</fullName>
    </submittedName>
</protein>
<evidence type="ECO:0000313" key="4">
    <source>
        <dbReference type="Proteomes" id="UP001480595"/>
    </source>
</evidence>
<dbReference type="Proteomes" id="UP001480595">
    <property type="component" value="Unassembled WGS sequence"/>
</dbReference>
<comment type="caution">
    <text evidence="3">The sequence shown here is derived from an EMBL/GenBank/DDBJ whole genome shotgun (WGS) entry which is preliminary data.</text>
</comment>
<feature type="region of interest" description="Disordered" evidence="1">
    <location>
        <begin position="165"/>
        <end position="190"/>
    </location>
</feature>
<feature type="transmembrane region" description="Helical" evidence="2">
    <location>
        <begin position="112"/>
        <end position="137"/>
    </location>
</feature>
<name>A0ABR1T4A7_9PEZI</name>
<reference evidence="3 4" key="1">
    <citation type="submission" date="2023-01" db="EMBL/GenBank/DDBJ databases">
        <title>Analysis of 21 Apiospora genomes using comparative genomics revels a genus with tremendous synthesis potential of carbohydrate active enzymes and secondary metabolites.</title>
        <authorList>
            <person name="Sorensen T."/>
        </authorList>
    </citation>
    <scope>NUCLEOTIDE SEQUENCE [LARGE SCALE GENOMIC DNA]</scope>
    <source>
        <strain evidence="3 4">CBS 135458</strain>
    </source>
</reference>
<evidence type="ECO:0000313" key="3">
    <source>
        <dbReference type="EMBL" id="KAK8041426.1"/>
    </source>
</evidence>
<evidence type="ECO:0000256" key="2">
    <source>
        <dbReference type="SAM" id="Phobius"/>
    </source>
</evidence>
<organism evidence="3 4">
    <name type="scientific">Apiospora phragmitis</name>
    <dbReference type="NCBI Taxonomy" id="2905665"/>
    <lineage>
        <taxon>Eukaryota</taxon>
        <taxon>Fungi</taxon>
        <taxon>Dikarya</taxon>
        <taxon>Ascomycota</taxon>
        <taxon>Pezizomycotina</taxon>
        <taxon>Sordariomycetes</taxon>
        <taxon>Xylariomycetidae</taxon>
        <taxon>Amphisphaeriales</taxon>
        <taxon>Apiosporaceae</taxon>
        <taxon>Apiospora</taxon>
    </lineage>
</organism>
<dbReference type="RefSeq" id="XP_066708971.1">
    <property type="nucleotide sequence ID" value="XM_066865842.1"/>
</dbReference>
<keyword evidence="2" id="KW-0472">Membrane</keyword>
<keyword evidence="2" id="KW-1133">Transmembrane helix</keyword>
<gene>
    <name evidence="3" type="ORF">PG994_014433</name>
</gene>
<sequence length="190" mass="20993">MPGDDGEISYESFVGFIGQFAHARVPDSAVAPRYAYGELSSLWYHQYDEDEEDEVDREYVQYDQDPQEDDGGNEVSEQGNKLSHAPVGRAIALSVLLGPVIVIWGWEGVPWAVQLLILGPLGVVFVDSVLGVLIVIYDWVFGEIKPKGTEAEEKLLLLEPADVYNDDSSSNNNKEKASVWPMAKDGSDMV</sequence>
<evidence type="ECO:0000256" key="1">
    <source>
        <dbReference type="SAM" id="MobiDB-lite"/>
    </source>
</evidence>
<accession>A0ABR1T4A7</accession>
<feature type="transmembrane region" description="Helical" evidence="2">
    <location>
        <begin position="87"/>
        <end position="106"/>
    </location>
</feature>
<keyword evidence="2" id="KW-0812">Transmembrane</keyword>
<proteinExistence type="predicted"/>
<keyword evidence="4" id="KW-1185">Reference proteome</keyword>
<dbReference type="EMBL" id="JAQQWL010000015">
    <property type="protein sequence ID" value="KAK8041426.1"/>
    <property type="molecule type" value="Genomic_DNA"/>
</dbReference>
<dbReference type="GeneID" id="92098905"/>